<keyword evidence="1" id="KW-0472">Membrane</keyword>
<proteinExistence type="predicted"/>
<sequence length="114" mass="12858">MAKAFTYKKRDFVAVRELALPILFFGALVVFIMTGLANISKTTEAQQLKSAEQALRRTAVQCYALEGQYPQSLDYMEQNYGLALDREKYVYHYQSIGANLLPQISVFPIGDAEP</sequence>
<accession>A0A1H8DWG6</accession>
<evidence type="ECO:0000256" key="1">
    <source>
        <dbReference type="SAM" id="Phobius"/>
    </source>
</evidence>
<keyword evidence="1" id="KW-1133">Transmembrane helix</keyword>
<organism evidence="2 3">
    <name type="scientific">Hydrogenoanaerobacterium saccharovorans</name>
    <dbReference type="NCBI Taxonomy" id="474960"/>
    <lineage>
        <taxon>Bacteria</taxon>
        <taxon>Bacillati</taxon>
        <taxon>Bacillota</taxon>
        <taxon>Clostridia</taxon>
        <taxon>Eubacteriales</taxon>
        <taxon>Oscillospiraceae</taxon>
        <taxon>Hydrogenoanaerobacterium</taxon>
    </lineage>
</organism>
<dbReference type="AlphaFoldDB" id="A0A1H8DWG6"/>
<name>A0A1H8DWG6_9FIRM</name>
<reference evidence="2 3" key="1">
    <citation type="submission" date="2016-10" db="EMBL/GenBank/DDBJ databases">
        <authorList>
            <person name="de Groot N.N."/>
        </authorList>
    </citation>
    <scope>NUCLEOTIDE SEQUENCE [LARGE SCALE GENOMIC DNA]</scope>
    <source>
        <strain evidence="2 3">CGMCC 1.5070</strain>
    </source>
</reference>
<protein>
    <submittedName>
        <fullName evidence="2">Uncharacterized protein</fullName>
    </submittedName>
</protein>
<dbReference type="Proteomes" id="UP000199158">
    <property type="component" value="Unassembled WGS sequence"/>
</dbReference>
<evidence type="ECO:0000313" key="3">
    <source>
        <dbReference type="Proteomes" id="UP000199158"/>
    </source>
</evidence>
<dbReference type="EMBL" id="FOCG01000003">
    <property type="protein sequence ID" value="SEN11194.1"/>
    <property type="molecule type" value="Genomic_DNA"/>
</dbReference>
<keyword evidence="1" id="KW-0812">Transmembrane</keyword>
<keyword evidence="3" id="KW-1185">Reference proteome</keyword>
<gene>
    <name evidence="2" type="ORF">SAMN05216180_2820</name>
</gene>
<dbReference type="RefSeq" id="WP_092756259.1">
    <property type="nucleotide sequence ID" value="NZ_FOCG01000003.1"/>
</dbReference>
<evidence type="ECO:0000313" key="2">
    <source>
        <dbReference type="EMBL" id="SEN11194.1"/>
    </source>
</evidence>
<dbReference type="OrthoDB" id="9815367at2"/>
<dbReference type="STRING" id="474960.SAMN05216180_2820"/>
<feature type="transmembrane region" description="Helical" evidence="1">
    <location>
        <begin position="18"/>
        <end position="39"/>
    </location>
</feature>